<gene>
    <name evidence="4" type="ORF">FPZ12_005930</name>
</gene>
<dbReference type="PRINTS" id="PR00081">
    <property type="entry name" value="GDHRDH"/>
</dbReference>
<accession>A0A5N0VJE9</accession>
<sequence>MPEKTALITGGTGALGRHTAGLLADAGWSVIVTGRNPAALAEATDVGLIGKTLDLGSLRAVREFAASLPKLDAVICNAGIQTPSGTKRTEDGYEQTFAVNHLAHFLLVHELLPGLANARVMFVASDTHDPRNRTGMPAPEYTGARSLAEGEDDGNGRRRYTTSKLCNVLATYEFARRAPEGVTFNAFDPGLMPGTGLAREYPGALALVWRYLLPALIVVPGVNAHTPRRSAQALARLVLDPALAGVNGKYFSGLREIPSSRDSYDREKAADLWDGSLELIKT</sequence>
<evidence type="ECO:0000256" key="2">
    <source>
        <dbReference type="ARBA" id="ARBA00023002"/>
    </source>
</evidence>
<keyword evidence="2" id="KW-0560">Oxidoreductase</keyword>
<dbReference type="EMBL" id="VMNW02000005">
    <property type="protein sequence ID" value="KAA9165603.1"/>
    <property type="molecule type" value="Genomic_DNA"/>
</dbReference>
<dbReference type="SUPFAM" id="SSF51735">
    <property type="entry name" value="NAD(P)-binding Rossmann-fold domains"/>
    <property type="match status" value="1"/>
</dbReference>
<dbReference type="Pfam" id="PF00106">
    <property type="entry name" value="adh_short"/>
    <property type="match status" value="1"/>
</dbReference>
<name>A0A5N0VJE9_9PSEU</name>
<dbReference type="PANTHER" id="PTHR24320:SF152">
    <property type="entry name" value="SHORT-CHAIN DEHYDROGENASE_REDUCTASE FAMILY PROTEIN"/>
    <property type="match status" value="1"/>
</dbReference>
<dbReference type="InterPro" id="IPR036291">
    <property type="entry name" value="NAD(P)-bd_dom_sf"/>
</dbReference>
<dbReference type="PANTHER" id="PTHR24320">
    <property type="entry name" value="RETINOL DEHYDROGENASE"/>
    <property type="match status" value="1"/>
</dbReference>
<evidence type="ECO:0000256" key="1">
    <source>
        <dbReference type="ARBA" id="ARBA00006484"/>
    </source>
</evidence>
<keyword evidence="5" id="KW-1185">Reference proteome</keyword>
<dbReference type="Proteomes" id="UP000319769">
    <property type="component" value="Unassembled WGS sequence"/>
</dbReference>
<dbReference type="OrthoDB" id="3237043at2"/>
<protein>
    <submittedName>
        <fullName evidence="4">SDR family NAD(P)-dependent oxidoreductase</fullName>
    </submittedName>
</protein>
<reference evidence="4" key="1">
    <citation type="submission" date="2019-09" db="EMBL/GenBank/DDBJ databases">
        <authorList>
            <person name="Teo W.F.A."/>
            <person name="Duangmal K."/>
        </authorList>
    </citation>
    <scope>NUCLEOTIDE SEQUENCE [LARGE SCALE GENOMIC DNA]</scope>
    <source>
        <strain evidence="4">K81G1</strain>
    </source>
</reference>
<comment type="similarity">
    <text evidence="1">Belongs to the short-chain dehydrogenases/reductases (SDR) family.</text>
</comment>
<dbReference type="InterPro" id="IPR002347">
    <property type="entry name" value="SDR_fam"/>
</dbReference>
<proteinExistence type="inferred from homology"/>
<dbReference type="RefSeq" id="WP_144748610.1">
    <property type="nucleotide sequence ID" value="NZ_VMNW02000005.1"/>
</dbReference>
<dbReference type="Gene3D" id="3.40.50.720">
    <property type="entry name" value="NAD(P)-binding Rossmann-like Domain"/>
    <property type="match status" value="1"/>
</dbReference>
<comment type="caution">
    <text evidence="4">The sequence shown here is derived from an EMBL/GenBank/DDBJ whole genome shotgun (WGS) entry which is preliminary data.</text>
</comment>
<organism evidence="4 5">
    <name type="scientific">Amycolatopsis acidicola</name>
    <dbReference type="NCBI Taxonomy" id="2596893"/>
    <lineage>
        <taxon>Bacteria</taxon>
        <taxon>Bacillati</taxon>
        <taxon>Actinomycetota</taxon>
        <taxon>Actinomycetes</taxon>
        <taxon>Pseudonocardiales</taxon>
        <taxon>Pseudonocardiaceae</taxon>
        <taxon>Amycolatopsis</taxon>
    </lineage>
</organism>
<dbReference type="AlphaFoldDB" id="A0A5N0VJE9"/>
<dbReference type="GO" id="GO:0016491">
    <property type="term" value="F:oxidoreductase activity"/>
    <property type="evidence" value="ECO:0007669"/>
    <property type="project" value="UniProtKB-KW"/>
</dbReference>
<evidence type="ECO:0000313" key="5">
    <source>
        <dbReference type="Proteomes" id="UP000319769"/>
    </source>
</evidence>
<feature type="region of interest" description="Disordered" evidence="3">
    <location>
        <begin position="131"/>
        <end position="156"/>
    </location>
</feature>
<evidence type="ECO:0000313" key="4">
    <source>
        <dbReference type="EMBL" id="KAA9165603.1"/>
    </source>
</evidence>
<evidence type="ECO:0000256" key="3">
    <source>
        <dbReference type="SAM" id="MobiDB-lite"/>
    </source>
</evidence>